<feature type="transmembrane region" description="Helical" evidence="14">
    <location>
        <begin position="116"/>
        <end position="141"/>
    </location>
</feature>
<comment type="similarity">
    <text evidence="2 14">Belongs to the peptidase M50B family.</text>
</comment>
<evidence type="ECO:0000256" key="4">
    <source>
        <dbReference type="ARBA" id="ARBA00022670"/>
    </source>
</evidence>
<evidence type="ECO:0000256" key="11">
    <source>
        <dbReference type="ARBA" id="ARBA00023049"/>
    </source>
</evidence>
<feature type="binding site" evidence="16">
    <location>
        <position position="74"/>
    </location>
    <ligand>
        <name>Zn(2+)</name>
        <dbReference type="ChEBI" id="CHEBI:29105"/>
        <note>catalytic</note>
    </ligand>
</feature>
<feature type="binding site" evidence="16">
    <location>
        <position position="173"/>
    </location>
    <ligand>
        <name>Zn(2+)</name>
        <dbReference type="ChEBI" id="CHEBI:29105"/>
        <note>catalytic</note>
    </ligand>
</feature>
<feature type="transmembrane region" description="Helical" evidence="14">
    <location>
        <begin position="28"/>
        <end position="47"/>
    </location>
</feature>
<feature type="binding site" evidence="16">
    <location>
        <position position="78"/>
    </location>
    <ligand>
        <name>Zn(2+)</name>
        <dbReference type="ChEBI" id="CHEBI:29105"/>
        <note>catalytic</note>
    </ligand>
</feature>
<protein>
    <recommendedName>
        <fullName evidence="14">Zinc metalloprotease</fullName>
    </recommendedName>
</protein>
<comment type="subcellular location">
    <subcellularLocation>
        <location evidence="1 14">Cell membrane</location>
        <topology evidence="1 14">Multi-pass membrane protein</topology>
    </subcellularLocation>
</comment>
<dbReference type="Pfam" id="PF00571">
    <property type="entry name" value="CBS"/>
    <property type="match status" value="2"/>
</dbReference>
<dbReference type="CDD" id="cd02205">
    <property type="entry name" value="CBS_pair_SF"/>
    <property type="match status" value="1"/>
</dbReference>
<dbReference type="InterPro" id="IPR008915">
    <property type="entry name" value="Peptidase_M50"/>
</dbReference>
<evidence type="ECO:0000313" key="20">
    <source>
        <dbReference type="Proteomes" id="UP000586827"/>
    </source>
</evidence>
<keyword evidence="3 14" id="KW-1003">Cell membrane</keyword>
<dbReference type="InterPro" id="IPR016483">
    <property type="entry name" value="UCP006404_Pept_M50_CBS"/>
</dbReference>
<dbReference type="PANTHER" id="PTHR39188:SF3">
    <property type="entry name" value="STAGE IV SPORULATION PROTEIN FB"/>
    <property type="match status" value="1"/>
</dbReference>
<evidence type="ECO:0000256" key="2">
    <source>
        <dbReference type="ARBA" id="ARBA00007931"/>
    </source>
</evidence>
<dbReference type="SUPFAM" id="SSF54631">
    <property type="entry name" value="CBS-domain pair"/>
    <property type="match status" value="1"/>
</dbReference>
<evidence type="ECO:0000256" key="14">
    <source>
        <dbReference type="PIRNR" id="PIRNR006404"/>
    </source>
</evidence>
<evidence type="ECO:0000256" key="13">
    <source>
        <dbReference type="ARBA" id="ARBA00023136"/>
    </source>
</evidence>
<keyword evidence="5 14" id="KW-0812">Transmembrane</keyword>
<dbReference type="AlphaFoldDB" id="A0A849BWF8"/>
<keyword evidence="12 17" id="KW-0129">CBS domain</keyword>
<feature type="domain" description="CBS" evidence="18">
    <location>
        <begin position="259"/>
        <end position="316"/>
    </location>
</feature>
<keyword evidence="8 14" id="KW-0378">Hydrolase</keyword>
<gene>
    <name evidence="19" type="ORF">HLB23_05475</name>
</gene>
<evidence type="ECO:0000256" key="12">
    <source>
        <dbReference type="ARBA" id="ARBA00023122"/>
    </source>
</evidence>
<dbReference type="EMBL" id="JABELX010000001">
    <property type="protein sequence ID" value="NNH69326.1"/>
    <property type="molecule type" value="Genomic_DNA"/>
</dbReference>
<keyword evidence="9 14" id="KW-0862">Zinc</keyword>
<evidence type="ECO:0000256" key="7">
    <source>
        <dbReference type="ARBA" id="ARBA00022737"/>
    </source>
</evidence>
<keyword evidence="20" id="KW-1185">Reference proteome</keyword>
<dbReference type="Proteomes" id="UP000586827">
    <property type="component" value="Unassembled WGS sequence"/>
</dbReference>
<evidence type="ECO:0000313" key="19">
    <source>
        <dbReference type="EMBL" id="NNH69326.1"/>
    </source>
</evidence>
<sequence>MSTSTAQRGTTVRATIPLGQVAGIRIGAHWSALVTVGLFAWVLAVYLDGTADISVVWISAVAGALALCASLLGHELAHAIVARRNGVRVDHIVLWLLGGVAELAEEPPNARADLRIALAGPATSLVIGATGLGAAALTSVISPNSPITAVLIWLATMNIVLAVFNMLPGAPLDGGRVLRAIVWWRTRDRLRAAVIAARAGQILGTALIILGIAELWLFGHLGGVWLALLGWFLRTAAHTELVVAGMRHRLGDTRVHEVMTARPIAVRGSETVGGLLRSEAVHTNHRVFPVVDDSGRPVAVIAWPDVLAVPELLRDTTLVRAIARRLPASAIAHADEHVADAAARTVLRPNLDAIAVIDGDGRLSGVVTATDLALACTRSALGLPIGVTGERASDATADQG</sequence>
<feature type="active site" evidence="15">
    <location>
        <position position="75"/>
    </location>
</feature>
<dbReference type="Gene3D" id="3.10.580.10">
    <property type="entry name" value="CBS-domain"/>
    <property type="match status" value="1"/>
</dbReference>
<feature type="transmembrane region" description="Helical" evidence="14">
    <location>
        <begin position="147"/>
        <end position="169"/>
    </location>
</feature>
<reference evidence="19 20" key="1">
    <citation type="submission" date="2020-05" db="EMBL/GenBank/DDBJ databases">
        <title>MicrobeNet Type strains.</title>
        <authorList>
            <person name="Nicholson A.C."/>
        </authorList>
    </citation>
    <scope>NUCLEOTIDE SEQUENCE [LARGE SCALE GENOMIC DNA]</scope>
    <source>
        <strain evidence="19 20">JCM 3224</strain>
    </source>
</reference>
<comment type="cofactor">
    <cofactor evidence="14 16">
        <name>Zn(2+)</name>
        <dbReference type="ChEBI" id="CHEBI:29105"/>
    </cofactor>
    <text evidence="14 16">Binds 1 zinc ion per subunit.</text>
</comment>
<organism evidence="19 20">
    <name type="scientific">Nocardia uniformis</name>
    <dbReference type="NCBI Taxonomy" id="53432"/>
    <lineage>
        <taxon>Bacteria</taxon>
        <taxon>Bacillati</taxon>
        <taxon>Actinomycetota</taxon>
        <taxon>Actinomycetes</taxon>
        <taxon>Mycobacteriales</taxon>
        <taxon>Nocardiaceae</taxon>
        <taxon>Nocardia</taxon>
    </lineage>
</organism>
<keyword evidence="7" id="KW-0677">Repeat</keyword>
<dbReference type="GO" id="GO:0008237">
    <property type="term" value="F:metallopeptidase activity"/>
    <property type="evidence" value="ECO:0007669"/>
    <property type="project" value="UniProtKB-UniRule"/>
</dbReference>
<dbReference type="InterPro" id="IPR000644">
    <property type="entry name" value="CBS_dom"/>
</dbReference>
<evidence type="ECO:0000256" key="16">
    <source>
        <dbReference type="PIRSR" id="PIRSR006404-2"/>
    </source>
</evidence>
<dbReference type="GO" id="GO:0005886">
    <property type="term" value="C:plasma membrane"/>
    <property type="evidence" value="ECO:0007669"/>
    <property type="project" value="UniProtKB-SubCell"/>
</dbReference>
<keyword evidence="11 14" id="KW-0482">Metalloprotease</keyword>
<dbReference type="GO" id="GO:0046872">
    <property type="term" value="F:metal ion binding"/>
    <property type="evidence" value="ECO:0007669"/>
    <property type="project" value="UniProtKB-UniRule"/>
</dbReference>
<dbReference type="InterPro" id="IPR046342">
    <property type="entry name" value="CBS_dom_sf"/>
</dbReference>
<keyword evidence="6 14" id="KW-0479">Metal-binding</keyword>
<feature type="transmembrane region" description="Helical" evidence="14">
    <location>
        <begin position="190"/>
        <end position="209"/>
    </location>
</feature>
<feature type="transmembrane region" description="Helical" evidence="14">
    <location>
        <begin position="215"/>
        <end position="233"/>
    </location>
</feature>
<dbReference type="Pfam" id="PF02163">
    <property type="entry name" value="Peptidase_M50"/>
    <property type="match status" value="2"/>
</dbReference>
<accession>A0A849BWF8</accession>
<comment type="caution">
    <text evidence="19">The sequence shown here is derived from an EMBL/GenBank/DDBJ whole genome shotgun (WGS) entry which is preliminary data.</text>
</comment>
<evidence type="ECO:0000256" key="15">
    <source>
        <dbReference type="PIRSR" id="PIRSR006404-1"/>
    </source>
</evidence>
<evidence type="ECO:0000256" key="6">
    <source>
        <dbReference type="ARBA" id="ARBA00022723"/>
    </source>
</evidence>
<dbReference type="GO" id="GO:0006508">
    <property type="term" value="P:proteolysis"/>
    <property type="evidence" value="ECO:0007669"/>
    <property type="project" value="UniProtKB-KW"/>
</dbReference>
<dbReference type="PROSITE" id="PS51371">
    <property type="entry name" value="CBS"/>
    <property type="match status" value="1"/>
</dbReference>
<evidence type="ECO:0000256" key="8">
    <source>
        <dbReference type="ARBA" id="ARBA00022801"/>
    </source>
</evidence>
<proteinExistence type="inferred from homology"/>
<evidence type="ECO:0000256" key="1">
    <source>
        <dbReference type="ARBA" id="ARBA00004651"/>
    </source>
</evidence>
<evidence type="ECO:0000259" key="18">
    <source>
        <dbReference type="PROSITE" id="PS51371"/>
    </source>
</evidence>
<evidence type="ECO:0000256" key="5">
    <source>
        <dbReference type="ARBA" id="ARBA00022692"/>
    </source>
</evidence>
<evidence type="ECO:0000256" key="9">
    <source>
        <dbReference type="ARBA" id="ARBA00022833"/>
    </source>
</evidence>
<dbReference type="PIRSF" id="PIRSF006404">
    <property type="entry name" value="UCP006404_Pept_M50_CBS"/>
    <property type="match status" value="1"/>
</dbReference>
<evidence type="ECO:0000256" key="17">
    <source>
        <dbReference type="PROSITE-ProRule" id="PRU00703"/>
    </source>
</evidence>
<dbReference type="CDD" id="cd06164">
    <property type="entry name" value="S2P-M50_SpoIVFB_CBS"/>
    <property type="match status" value="1"/>
</dbReference>
<feature type="transmembrane region" description="Helical" evidence="14">
    <location>
        <begin position="53"/>
        <end position="74"/>
    </location>
</feature>
<keyword evidence="4 14" id="KW-0645">Protease</keyword>
<evidence type="ECO:0000256" key="3">
    <source>
        <dbReference type="ARBA" id="ARBA00022475"/>
    </source>
</evidence>
<name>A0A849BWF8_9NOCA</name>
<dbReference type="PANTHER" id="PTHR39188">
    <property type="entry name" value="MEMBRANE-ASSOCIATED ZINC METALLOPROTEASE M50B"/>
    <property type="match status" value="1"/>
</dbReference>
<evidence type="ECO:0000256" key="10">
    <source>
        <dbReference type="ARBA" id="ARBA00022989"/>
    </source>
</evidence>
<keyword evidence="13 14" id="KW-0472">Membrane</keyword>
<keyword evidence="10 14" id="KW-1133">Transmembrane helix</keyword>